<dbReference type="AlphaFoldDB" id="A0A1N6D5F1"/>
<gene>
    <name evidence="2" type="ORF">SAMN05444394_0247</name>
</gene>
<protein>
    <submittedName>
        <fullName evidence="2">Uncharacterized protein</fullName>
    </submittedName>
</protein>
<feature type="signal peptide" evidence="1">
    <location>
        <begin position="1"/>
        <end position="19"/>
    </location>
</feature>
<proteinExistence type="predicted"/>
<dbReference type="Gene3D" id="3.10.20.310">
    <property type="entry name" value="membrane protein fhac"/>
    <property type="match status" value="1"/>
</dbReference>
<organism evidence="2 3">
    <name type="scientific">Algoriphagus halophilus</name>
    <dbReference type="NCBI Taxonomy" id="226505"/>
    <lineage>
        <taxon>Bacteria</taxon>
        <taxon>Pseudomonadati</taxon>
        <taxon>Bacteroidota</taxon>
        <taxon>Cytophagia</taxon>
        <taxon>Cytophagales</taxon>
        <taxon>Cyclobacteriaceae</taxon>
        <taxon>Algoriphagus</taxon>
    </lineage>
</organism>
<accession>A0A1N6D5F1</accession>
<keyword evidence="3" id="KW-1185">Reference proteome</keyword>
<evidence type="ECO:0000313" key="3">
    <source>
        <dbReference type="Proteomes" id="UP000185221"/>
    </source>
</evidence>
<dbReference type="OrthoDB" id="609711at2"/>
<sequence>MRAFIILVFSFLICAQVKAQDKKDSTKTSVSKKALEEGIKLISRTGSDSVLLEESDERFLPYSGNIIRNIYVQSIGFEKSIYGNEKPIVQKIGRTANKLHTNTREKTIRQNLFIRPNEKINPYKLGDNERHLRNQEFILESRFVITPVEETDSVDITVVTRDVFSIGMNIGGSIPTAPKFTLYDANLDGRGQRLEVTMLFDPDRKPRTGFSTTFEKTSFLGSFADLEIFYTQLNTGFSYGDEKEFATGIKIDRKLVSPYSRLAGGGQWSKNWSRNVYSRPDSVFLDYHYNLADFWIGYNFGIHKPIEKRSRTFLAARVFDGYFIDKPDQEGFYKENNYNNINGVLAALTFYKRDFYKTQYIFGFGRTEDVPYGYTITPTIGWVRRLGASKPYAALELNYKGVFESGSFYEMGINTGTFVKNSSLEDGVIYSTISFFTRVFSLGNYKLRNAAGLTYTKLFNRYANNWLEIYSELVPGLRVREIEADERYSVRIESALYTPWSLIGFRIAPFISLNAATLNCQACIQSSYQFYGFSTGLRIRNENLIFGTIELRGTYIPEDEFGSSKFSFKLRQNLRFRKSDNFVKAPSFITYNY</sequence>
<evidence type="ECO:0000256" key="1">
    <source>
        <dbReference type="SAM" id="SignalP"/>
    </source>
</evidence>
<dbReference type="STRING" id="226505.SAMN05444394_0247"/>
<name>A0A1N6D5F1_9BACT</name>
<keyword evidence="1" id="KW-0732">Signal</keyword>
<feature type="chain" id="PRO_5013178724" evidence="1">
    <location>
        <begin position="20"/>
        <end position="593"/>
    </location>
</feature>
<dbReference type="RefSeq" id="WP_074223029.1">
    <property type="nucleotide sequence ID" value="NZ_FSRC01000001.1"/>
</dbReference>
<dbReference type="Proteomes" id="UP000185221">
    <property type="component" value="Unassembled WGS sequence"/>
</dbReference>
<reference evidence="3" key="1">
    <citation type="submission" date="2016-11" db="EMBL/GenBank/DDBJ databases">
        <authorList>
            <person name="Varghese N."/>
            <person name="Submissions S."/>
        </authorList>
    </citation>
    <scope>NUCLEOTIDE SEQUENCE [LARGE SCALE GENOMIC DNA]</scope>
    <source>
        <strain evidence="3">DSM 15292</strain>
    </source>
</reference>
<dbReference type="EMBL" id="FSRC01000001">
    <property type="protein sequence ID" value="SIN65963.1"/>
    <property type="molecule type" value="Genomic_DNA"/>
</dbReference>
<evidence type="ECO:0000313" key="2">
    <source>
        <dbReference type="EMBL" id="SIN65963.1"/>
    </source>
</evidence>